<sequence>MKSFFGVTAFCAIFSLMTAFCGAADADASGSQALYTHAVKMSFAKDGEEIGDIIIGMRADVAPKTVANFLAFCNGRDIDGRTYKYEGTVLHRIIPNFMIQGGDIVNGNGTGTISIYGDRFADETFKLKHEGPGVLSMANAGPNSNGSQFFITTVKTPWLDGRHVVFGKLIEGWPVLQELEAQGTASGKTKTVVTITHCSSKEI</sequence>
<evidence type="ECO:0000259" key="5">
    <source>
        <dbReference type="PROSITE" id="PS50072"/>
    </source>
</evidence>
<evidence type="ECO:0000256" key="1">
    <source>
        <dbReference type="ARBA" id="ARBA00000971"/>
    </source>
</evidence>
<comment type="catalytic activity">
    <reaction evidence="1 4">
        <text>[protein]-peptidylproline (omega=180) = [protein]-peptidylproline (omega=0)</text>
        <dbReference type="Rhea" id="RHEA:16237"/>
        <dbReference type="Rhea" id="RHEA-COMP:10747"/>
        <dbReference type="Rhea" id="RHEA-COMP:10748"/>
        <dbReference type="ChEBI" id="CHEBI:83833"/>
        <dbReference type="ChEBI" id="CHEBI:83834"/>
        <dbReference type="EC" id="5.2.1.8"/>
    </reaction>
</comment>
<dbReference type="PRINTS" id="PR00153">
    <property type="entry name" value="CSAPPISMRASE"/>
</dbReference>
<dbReference type="InterPro" id="IPR024936">
    <property type="entry name" value="Cyclophilin-type_PPIase"/>
</dbReference>
<dbReference type="EC" id="5.2.1.8" evidence="4"/>
<dbReference type="Pfam" id="PF00160">
    <property type="entry name" value="Pro_isomerase"/>
    <property type="match status" value="1"/>
</dbReference>
<evidence type="ECO:0000256" key="2">
    <source>
        <dbReference type="ARBA" id="ARBA00023110"/>
    </source>
</evidence>
<dbReference type="GO" id="GO:0003755">
    <property type="term" value="F:peptidyl-prolyl cis-trans isomerase activity"/>
    <property type="evidence" value="ECO:0007669"/>
    <property type="project" value="UniProtKB-UniRule"/>
</dbReference>
<feature type="chain" id="PRO_5006511973" description="Peptidyl-prolyl cis-trans isomerase" evidence="4">
    <location>
        <begin position="24"/>
        <end position="203"/>
    </location>
</feature>
<protein>
    <recommendedName>
        <fullName evidence="4">Peptidyl-prolyl cis-trans isomerase</fullName>
        <shortName evidence="4">PPIase</shortName>
        <ecNumber evidence="4">5.2.1.8</ecNumber>
    </recommendedName>
</protein>
<dbReference type="GO" id="GO:0005737">
    <property type="term" value="C:cytoplasm"/>
    <property type="evidence" value="ECO:0007669"/>
    <property type="project" value="TreeGrafter"/>
</dbReference>
<feature type="domain" description="PPIase cyclophilin-type" evidence="5">
    <location>
        <begin position="40"/>
        <end position="200"/>
    </location>
</feature>
<dbReference type="PIRSF" id="PIRSF001467">
    <property type="entry name" value="Peptidylpro_ismrse"/>
    <property type="match status" value="1"/>
</dbReference>
<evidence type="ECO:0000313" key="7">
    <source>
        <dbReference type="Proteomes" id="UP000033188"/>
    </source>
</evidence>
<feature type="signal peptide" evidence="4">
    <location>
        <begin position="1"/>
        <end position="23"/>
    </location>
</feature>
<gene>
    <name evidence="6" type="ORF">BBBOND_0101060</name>
</gene>
<dbReference type="VEuPathDB" id="PiroplasmaDB:BBBOND_0101060"/>
<comment type="similarity">
    <text evidence="4">Belongs to the cyclophilin-type PPIase family.</text>
</comment>
<dbReference type="InterPro" id="IPR002130">
    <property type="entry name" value="Cyclophilin-type_PPIase_dom"/>
</dbReference>
<evidence type="ECO:0000256" key="4">
    <source>
        <dbReference type="RuleBase" id="RU363019"/>
    </source>
</evidence>
<dbReference type="InterPro" id="IPR029000">
    <property type="entry name" value="Cyclophilin-like_dom_sf"/>
</dbReference>
<evidence type="ECO:0000256" key="3">
    <source>
        <dbReference type="ARBA" id="ARBA00023235"/>
    </source>
</evidence>
<dbReference type="Proteomes" id="UP000033188">
    <property type="component" value="Chromosome 1"/>
</dbReference>
<dbReference type="RefSeq" id="XP_012765963.1">
    <property type="nucleotide sequence ID" value="XM_012910509.1"/>
</dbReference>
<comment type="function">
    <text evidence="4">PPIases accelerate the folding of proteins. It catalyzes the cis-trans isomerization of proline imidic peptide bonds in oligopeptides.</text>
</comment>
<dbReference type="FunFam" id="2.40.100.10:FF:000025">
    <property type="entry name" value="Peptidyl-prolyl cis-trans isomerase CYP19-2"/>
    <property type="match status" value="1"/>
</dbReference>
<keyword evidence="3 4" id="KW-0413">Isomerase</keyword>
<reference evidence="7" key="1">
    <citation type="journal article" date="2014" name="Nucleic Acids Res.">
        <title>The evolutionary dynamics of variant antigen genes in Babesia reveal a history of genomic innovation underlying host-parasite interaction.</title>
        <authorList>
            <person name="Jackson A.P."/>
            <person name="Otto T.D."/>
            <person name="Darby A."/>
            <person name="Ramaprasad A."/>
            <person name="Xia D."/>
            <person name="Echaide I.E."/>
            <person name="Farber M."/>
            <person name="Gahlot S."/>
            <person name="Gamble J."/>
            <person name="Gupta D."/>
            <person name="Gupta Y."/>
            <person name="Jackson L."/>
            <person name="Malandrin L."/>
            <person name="Malas T.B."/>
            <person name="Moussa E."/>
            <person name="Nair M."/>
            <person name="Reid A.J."/>
            <person name="Sanders M."/>
            <person name="Sharma J."/>
            <person name="Tracey A."/>
            <person name="Quail M.A."/>
            <person name="Weir W."/>
            <person name="Wastling J.M."/>
            <person name="Hall N."/>
            <person name="Willadsen P."/>
            <person name="Lingelbach K."/>
            <person name="Shiels B."/>
            <person name="Tait A."/>
            <person name="Berriman M."/>
            <person name="Allred D.R."/>
            <person name="Pain A."/>
        </authorList>
    </citation>
    <scope>NUCLEOTIDE SEQUENCE [LARGE SCALE GENOMIC DNA]</scope>
    <source>
        <strain evidence="7">Bond</strain>
    </source>
</reference>
<dbReference type="KEGG" id="bbig:BBBOND_0101060"/>
<dbReference type="PROSITE" id="PS50072">
    <property type="entry name" value="CSA_PPIASE_2"/>
    <property type="match status" value="1"/>
</dbReference>
<dbReference type="EMBL" id="LK391707">
    <property type="protein sequence ID" value="CDR93777.1"/>
    <property type="molecule type" value="Genomic_DNA"/>
</dbReference>
<organism evidence="6 7">
    <name type="scientific">Babesia bigemina</name>
    <dbReference type="NCBI Taxonomy" id="5866"/>
    <lineage>
        <taxon>Eukaryota</taxon>
        <taxon>Sar</taxon>
        <taxon>Alveolata</taxon>
        <taxon>Apicomplexa</taxon>
        <taxon>Aconoidasida</taxon>
        <taxon>Piroplasmida</taxon>
        <taxon>Babesiidae</taxon>
        <taxon>Babesia</taxon>
    </lineage>
</organism>
<keyword evidence="2 4" id="KW-0697">Rotamase</keyword>
<dbReference type="Gene3D" id="2.40.100.10">
    <property type="entry name" value="Cyclophilin-like"/>
    <property type="match status" value="1"/>
</dbReference>
<dbReference type="OrthoDB" id="193499at2759"/>
<dbReference type="PANTHER" id="PTHR11071">
    <property type="entry name" value="PEPTIDYL-PROLYL CIS-TRANS ISOMERASE"/>
    <property type="match status" value="1"/>
</dbReference>
<keyword evidence="4" id="KW-0732">Signal</keyword>
<dbReference type="SUPFAM" id="SSF50891">
    <property type="entry name" value="Cyclophilin-like"/>
    <property type="match status" value="1"/>
</dbReference>
<keyword evidence="7" id="KW-1185">Reference proteome</keyword>
<dbReference type="GO" id="GO:0016018">
    <property type="term" value="F:cyclosporin A binding"/>
    <property type="evidence" value="ECO:0007669"/>
    <property type="project" value="TreeGrafter"/>
</dbReference>
<dbReference type="AlphaFoldDB" id="A0A061D0X8"/>
<accession>A0A061D0X8</accession>
<name>A0A061D0X8_BABBI</name>
<proteinExistence type="inferred from homology"/>
<evidence type="ECO:0000313" key="6">
    <source>
        <dbReference type="EMBL" id="CDR93777.1"/>
    </source>
</evidence>
<dbReference type="GO" id="GO:0006457">
    <property type="term" value="P:protein folding"/>
    <property type="evidence" value="ECO:0007669"/>
    <property type="project" value="TreeGrafter"/>
</dbReference>
<dbReference type="GeneID" id="24562318"/>
<dbReference type="STRING" id="5866.A0A061D0X8"/>
<dbReference type="PANTHER" id="PTHR11071:SF561">
    <property type="entry name" value="PEPTIDYL-PROLYL CIS-TRANS ISOMERASE D-RELATED"/>
    <property type="match status" value="1"/>
</dbReference>
<dbReference type="OMA" id="FLVQPRC"/>